<accession>A0ABV3W4G9</accession>
<reference evidence="10 11" key="1">
    <citation type="submission" date="2024-07" db="EMBL/GenBank/DDBJ databases">
        <title>Characterization of a bacterium isolated from hydrolysated instant sea cucumber by whole-genome sequencing and metabolomics.</title>
        <authorList>
            <person name="Luo X."/>
            <person name="Zhang Z."/>
            <person name="Zheng Z."/>
            <person name="Zhang W."/>
            <person name="Ming T."/>
            <person name="Jiao L."/>
            <person name="Su X."/>
            <person name="Kong F."/>
            <person name="Xu J."/>
        </authorList>
    </citation>
    <scope>NUCLEOTIDE SEQUENCE [LARGE SCALE GENOMIC DNA]</scope>
    <source>
        <strain evidence="10 11">XL-2024</strain>
    </source>
</reference>
<keyword evidence="3" id="KW-0309">Germination</keyword>
<dbReference type="RefSeq" id="WP_368638516.1">
    <property type="nucleotide sequence ID" value="NZ_JBFRHK010000024.1"/>
</dbReference>
<dbReference type="Pfam" id="PF05504">
    <property type="entry name" value="Spore_GerAC"/>
    <property type="match status" value="1"/>
</dbReference>
<protein>
    <submittedName>
        <fullName evidence="10">Ger(X)C family spore germination protein</fullName>
    </submittedName>
</protein>
<evidence type="ECO:0000256" key="5">
    <source>
        <dbReference type="ARBA" id="ARBA00023136"/>
    </source>
</evidence>
<dbReference type="InterPro" id="IPR008844">
    <property type="entry name" value="Spore_GerAC-like"/>
</dbReference>
<gene>
    <name evidence="10" type="ORF">AB1300_23755</name>
</gene>
<dbReference type="Gene3D" id="3.30.300.210">
    <property type="entry name" value="Nutrient germinant receptor protein C, domain 3"/>
    <property type="match status" value="1"/>
</dbReference>
<comment type="similarity">
    <text evidence="2">Belongs to the GerABKC lipoprotein family.</text>
</comment>
<evidence type="ECO:0000259" key="9">
    <source>
        <dbReference type="Pfam" id="PF25198"/>
    </source>
</evidence>
<proteinExistence type="inferred from homology"/>
<keyword evidence="5" id="KW-0472">Membrane</keyword>
<comment type="caution">
    <text evidence="10">The sequence shown here is derived from an EMBL/GenBank/DDBJ whole genome shotgun (WGS) entry which is preliminary data.</text>
</comment>
<dbReference type="InterPro" id="IPR038501">
    <property type="entry name" value="Spore_GerAC_C_sf"/>
</dbReference>
<evidence type="ECO:0000256" key="6">
    <source>
        <dbReference type="ARBA" id="ARBA00023139"/>
    </source>
</evidence>
<dbReference type="NCBIfam" id="TIGR02887">
    <property type="entry name" value="spore_ger_x_C"/>
    <property type="match status" value="1"/>
</dbReference>
<feature type="domain" description="Spore germination GerAC-like C-terminal" evidence="8">
    <location>
        <begin position="222"/>
        <end position="383"/>
    </location>
</feature>
<feature type="domain" description="Spore germination protein N-terminal" evidence="9">
    <location>
        <begin position="23"/>
        <end position="196"/>
    </location>
</feature>
<dbReference type="EMBL" id="JBFRHK010000024">
    <property type="protein sequence ID" value="MEX3748097.1"/>
    <property type="molecule type" value="Genomic_DNA"/>
</dbReference>
<evidence type="ECO:0000256" key="7">
    <source>
        <dbReference type="ARBA" id="ARBA00023288"/>
    </source>
</evidence>
<name>A0ABV3W4G9_9BACI</name>
<dbReference type="PANTHER" id="PTHR35789:SF1">
    <property type="entry name" value="SPORE GERMINATION PROTEIN B3"/>
    <property type="match status" value="1"/>
</dbReference>
<evidence type="ECO:0000313" key="10">
    <source>
        <dbReference type="EMBL" id="MEX3748097.1"/>
    </source>
</evidence>
<dbReference type="InterPro" id="IPR046953">
    <property type="entry name" value="Spore_GerAC-like_C"/>
</dbReference>
<evidence type="ECO:0000256" key="3">
    <source>
        <dbReference type="ARBA" id="ARBA00022544"/>
    </source>
</evidence>
<keyword evidence="11" id="KW-1185">Reference proteome</keyword>
<keyword evidence="4" id="KW-0732">Signal</keyword>
<comment type="subcellular location">
    <subcellularLocation>
        <location evidence="1">Membrane</location>
        <topology evidence="1">Lipid-anchor</topology>
    </subcellularLocation>
</comment>
<sequence length="395" mass="43844">MKKSLIVIFLVIFTLLLSGCWSKRELSDLAIVSALGIDKVNDGYSISVQIINAGEMSENKSSGSQSPVTTYHATGQSVFEAIRKLTASSPRRAYFTHMQLVVFGEEFASEGIAEALDFLARDQAIRSDFNFVVAYNSTAKDILNVLTPIEKLPAKKILNSALASQDAWGSTRFVDTEDLISELGDDDKSTVLSAIELVGDKELGKRPDNVERIETSAVLHFTGLGVFKKDKLIGYLTESESIYYNFLMNNIKSTIINTSCPNEGSITTEIGRSKTTIQGEFEQGIPKINVKIDVEQNVAEVKCAIDLSKEKTLKMIDKKTANFIKENIEKTINTIKDNYQVDILNFGEVLHKEDHKAWDTIKDDWSTMFPELEVNVDVNVKTTGTATLVNSIEKE</sequence>
<dbReference type="Pfam" id="PF25198">
    <property type="entry name" value="Spore_GerAC_N"/>
    <property type="match status" value="1"/>
</dbReference>
<keyword evidence="7" id="KW-0449">Lipoprotein</keyword>
<evidence type="ECO:0000256" key="1">
    <source>
        <dbReference type="ARBA" id="ARBA00004635"/>
    </source>
</evidence>
<evidence type="ECO:0000313" key="11">
    <source>
        <dbReference type="Proteomes" id="UP001558534"/>
    </source>
</evidence>
<dbReference type="PANTHER" id="PTHR35789">
    <property type="entry name" value="SPORE GERMINATION PROTEIN B3"/>
    <property type="match status" value="1"/>
</dbReference>
<dbReference type="Proteomes" id="UP001558534">
    <property type="component" value="Unassembled WGS sequence"/>
</dbReference>
<evidence type="ECO:0000259" key="8">
    <source>
        <dbReference type="Pfam" id="PF05504"/>
    </source>
</evidence>
<evidence type="ECO:0000256" key="2">
    <source>
        <dbReference type="ARBA" id="ARBA00007886"/>
    </source>
</evidence>
<dbReference type="PROSITE" id="PS51257">
    <property type="entry name" value="PROKAR_LIPOPROTEIN"/>
    <property type="match status" value="1"/>
</dbReference>
<evidence type="ECO:0000256" key="4">
    <source>
        <dbReference type="ARBA" id="ARBA00022729"/>
    </source>
</evidence>
<organism evidence="10 11">
    <name type="scientific">Lysinibacillus xylanilyticus</name>
    <dbReference type="NCBI Taxonomy" id="582475"/>
    <lineage>
        <taxon>Bacteria</taxon>
        <taxon>Bacillati</taxon>
        <taxon>Bacillota</taxon>
        <taxon>Bacilli</taxon>
        <taxon>Bacillales</taxon>
        <taxon>Bacillaceae</taxon>
        <taxon>Lysinibacillus</taxon>
    </lineage>
</organism>
<dbReference type="InterPro" id="IPR057336">
    <property type="entry name" value="GerAC_N"/>
</dbReference>
<keyword evidence="6" id="KW-0564">Palmitate</keyword>